<name>A0A974DG00_XENLA</name>
<dbReference type="AlphaFoldDB" id="A0A974DG00"/>
<sequence length="34" mass="3864">MGKCDWRTVLEKTALLLSIITSFRVSSNHLSDNQ</sequence>
<accession>A0A974DG00</accession>
<dbReference type="EMBL" id="CM004469">
    <property type="protein sequence ID" value="OCT91199.1"/>
    <property type="molecule type" value="Genomic_DNA"/>
</dbReference>
<proteinExistence type="predicted"/>
<gene>
    <name evidence="1" type="ORF">XELAEV_180142562mg</name>
</gene>
<reference evidence="2" key="1">
    <citation type="journal article" date="2016" name="Nature">
        <title>Genome evolution in the allotetraploid frog Xenopus laevis.</title>
        <authorList>
            <person name="Session A.M."/>
            <person name="Uno Y."/>
            <person name="Kwon T."/>
            <person name="Chapman J.A."/>
            <person name="Toyoda A."/>
            <person name="Takahashi S."/>
            <person name="Fukui A."/>
            <person name="Hikosaka A."/>
            <person name="Suzuki A."/>
            <person name="Kondo M."/>
            <person name="van Heeringen S.J."/>
            <person name="Quigley I."/>
            <person name="Heinz S."/>
            <person name="Ogino H."/>
            <person name="Ochi H."/>
            <person name="Hellsten U."/>
            <person name="Lyons J.B."/>
            <person name="Simakov O."/>
            <person name="Putnam N."/>
            <person name="Stites J."/>
            <person name="Kuroki Y."/>
            <person name="Tanaka T."/>
            <person name="Michiue T."/>
            <person name="Watanabe M."/>
            <person name="Bogdanovic O."/>
            <person name="Lister R."/>
            <person name="Georgiou G."/>
            <person name="Paranjpe S.S."/>
            <person name="van Kruijsbergen I."/>
            <person name="Shu S."/>
            <person name="Carlson J."/>
            <person name="Kinoshita T."/>
            <person name="Ohta Y."/>
            <person name="Mawaribuchi S."/>
            <person name="Jenkins J."/>
            <person name="Grimwood J."/>
            <person name="Schmutz J."/>
            <person name="Mitros T."/>
            <person name="Mozaffari S.V."/>
            <person name="Suzuki Y."/>
            <person name="Haramoto Y."/>
            <person name="Yamamoto T.S."/>
            <person name="Takagi C."/>
            <person name="Heald R."/>
            <person name="Miller K."/>
            <person name="Haudenschild C."/>
            <person name="Kitzman J."/>
            <person name="Nakayama T."/>
            <person name="Izutsu Y."/>
            <person name="Robert J."/>
            <person name="Fortriede J."/>
            <person name="Burns K."/>
            <person name="Lotay V."/>
            <person name="Karimi K."/>
            <person name="Yasuoka Y."/>
            <person name="Dichmann D.S."/>
            <person name="Flajnik M.F."/>
            <person name="Houston D.W."/>
            <person name="Shendure J."/>
            <person name="DuPasquier L."/>
            <person name="Vize P.D."/>
            <person name="Zorn A.M."/>
            <person name="Ito M."/>
            <person name="Marcotte E.M."/>
            <person name="Wallingford J.B."/>
            <person name="Ito Y."/>
            <person name="Asashima M."/>
            <person name="Ueno N."/>
            <person name="Matsuda Y."/>
            <person name="Veenstra G.J."/>
            <person name="Fujiyama A."/>
            <person name="Harland R.M."/>
            <person name="Taira M."/>
            <person name="Rokhsar D.S."/>
        </authorList>
    </citation>
    <scope>NUCLEOTIDE SEQUENCE [LARGE SCALE GENOMIC DNA]</scope>
    <source>
        <strain evidence="2">J</strain>
    </source>
</reference>
<evidence type="ECO:0000313" key="2">
    <source>
        <dbReference type="Proteomes" id="UP000694892"/>
    </source>
</evidence>
<organism evidence="1 2">
    <name type="scientific">Xenopus laevis</name>
    <name type="common">African clawed frog</name>
    <dbReference type="NCBI Taxonomy" id="8355"/>
    <lineage>
        <taxon>Eukaryota</taxon>
        <taxon>Metazoa</taxon>
        <taxon>Chordata</taxon>
        <taxon>Craniata</taxon>
        <taxon>Vertebrata</taxon>
        <taxon>Euteleostomi</taxon>
        <taxon>Amphibia</taxon>
        <taxon>Batrachia</taxon>
        <taxon>Anura</taxon>
        <taxon>Pipoidea</taxon>
        <taxon>Pipidae</taxon>
        <taxon>Xenopodinae</taxon>
        <taxon>Xenopus</taxon>
        <taxon>Xenopus</taxon>
    </lineage>
</organism>
<protein>
    <submittedName>
        <fullName evidence="1">Uncharacterized protein</fullName>
    </submittedName>
</protein>
<evidence type="ECO:0000313" key="1">
    <source>
        <dbReference type="EMBL" id="OCT91199.1"/>
    </source>
</evidence>
<dbReference type="Proteomes" id="UP000694892">
    <property type="component" value="Chromosome 2S"/>
</dbReference>
<feature type="non-terminal residue" evidence="1">
    <location>
        <position position="34"/>
    </location>
</feature>
<feature type="non-terminal residue" evidence="1">
    <location>
        <position position="1"/>
    </location>
</feature>